<dbReference type="PANTHER" id="PTHR23065:SF15">
    <property type="entry name" value="AT02057P"/>
    <property type="match status" value="1"/>
</dbReference>
<keyword evidence="3 5" id="KW-0175">Coiled coil</keyword>
<dbReference type="EMBL" id="CATQJA010002709">
    <property type="protein sequence ID" value="CAJ0586724.1"/>
    <property type="molecule type" value="Genomic_DNA"/>
</dbReference>
<sequence>MSRTEYLYVNNFWGEKHHGHHVMYENLRKGEEVATEFVQFLKERSQYEDDAQKQLLKNANRVSSFISHGSNFAPGWALARGTIELLAEIHGAYFKSIQELVKEVTRYQDDFSKTRKKAKEQDVVDTVNLMQTTTTCLQKAKETYMSRFNELEKLRRDSTASAKEVAKTESKLLKAKDEYRQYVEKYEQIRVQYERKMENAATIFQALDMDHYSSLRQFLLTYAVQQQETLAAAMQVCSQFRESVQALEVHQFVENFVKKAATGKDRPQAVVFEDLDGLMSHGGDDSERSAGTSQPSSCNSSQVVKTEQPVLPPTAHDLLVLDVPSTWNSNEENKAASTKMPSPSGSDDSSNQPPSALPPPPPQGFSTSFGGSAGKKLSMWLPKRNSRKTASQSSIPDSEEPGVVGGFLKFRKNSKKKSQLDLSAPIDKENADDAQSTASSCRSDEKQANGVLSTHSVDADGYSIRPSEDRKDRPDWSSCSSSDEDENEMQKSRIRALTIKPAAVGAARNSSVDELRDAIGSITLGRSATFDKDPWSVSTTRAPFSQSLGGVKPLRAAHTGDEHLRSKFNESDFARSNVPLSFSSSVGAAAVLGMARARPRSNTPNLPMGKRDSMGSQDWSAQLGGLVGGEGSMSSLSNSTLDLMAASEYRVPVAMAINEYCHVWFKGSDTSQKVVRVFGTVMISFAAASIPLLTDLNNSIEPLSFRLASTDKIKAVLPNKEFLITTAGDGYRYSFDRQALAKWLQAQQESRPGTQFFNAEVLRYELKEDETLEPPLTVLSYWKTEAETTDIFIEYRLNIGCPVTATLLNVSLATIVNGGVENVITDPSADWQAGTSTLSWLLTEISRAGQTNGSLKARLRLAPGGGPSTPAQTHVSFHCVDSSISGASVQLDPSDVYHLSMVRRKLFAGKYFCDPEVKK</sequence>
<dbReference type="GO" id="GO:0030136">
    <property type="term" value="C:clathrin-coated vesicle"/>
    <property type="evidence" value="ECO:0007669"/>
    <property type="project" value="TreeGrafter"/>
</dbReference>
<evidence type="ECO:0000256" key="1">
    <source>
        <dbReference type="ARBA" id="ARBA00004283"/>
    </source>
</evidence>
<keyword evidence="11" id="KW-1185">Reference proteome</keyword>
<evidence type="ECO:0000313" key="10">
    <source>
        <dbReference type="EMBL" id="CAJ0586724.1"/>
    </source>
</evidence>
<feature type="domain" description="MHD" evidence="8">
    <location>
        <begin position="650"/>
        <end position="919"/>
    </location>
</feature>
<feature type="domain" description="F-BAR" evidence="9">
    <location>
        <begin position="6"/>
        <end position="252"/>
    </location>
</feature>
<proteinExistence type="predicted"/>
<dbReference type="InterPro" id="IPR031160">
    <property type="entry name" value="F_BAR_dom"/>
</dbReference>
<feature type="region of interest" description="Disordered" evidence="7">
    <location>
        <begin position="329"/>
        <end position="491"/>
    </location>
</feature>
<dbReference type="PROSITE" id="PS51072">
    <property type="entry name" value="MHD"/>
    <property type="match status" value="1"/>
</dbReference>
<dbReference type="SUPFAM" id="SSF103657">
    <property type="entry name" value="BAR/IMD domain-like"/>
    <property type="match status" value="1"/>
</dbReference>
<comment type="caution">
    <text evidence="10">The sequence shown here is derived from an EMBL/GenBank/DDBJ whole genome shotgun (WGS) entry which is preliminary data.</text>
</comment>
<dbReference type="InterPro" id="IPR018808">
    <property type="entry name" value="Muniscin_C"/>
</dbReference>
<protein>
    <submittedName>
        <fullName evidence="10">Uncharacterized protein</fullName>
    </submittedName>
</protein>
<dbReference type="GO" id="GO:0072583">
    <property type="term" value="P:clathrin-dependent endocytosis"/>
    <property type="evidence" value="ECO:0007669"/>
    <property type="project" value="TreeGrafter"/>
</dbReference>
<evidence type="ECO:0000256" key="6">
    <source>
        <dbReference type="SAM" id="Coils"/>
    </source>
</evidence>
<accession>A0AA36DIE7</accession>
<evidence type="ECO:0000256" key="4">
    <source>
        <dbReference type="ARBA" id="ARBA00023176"/>
    </source>
</evidence>
<evidence type="ECO:0000256" key="3">
    <source>
        <dbReference type="ARBA" id="ARBA00023054"/>
    </source>
</evidence>
<feature type="non-terminal residue" evidence="10">
    <location>
        <position position="919"/>
    </location>
</feature>
<keyword evidence="2" id="KW-0254">Endocytosis</keyword>
<dbReference type="AlphaFoldDB" id="A0AA36DIE7"/>
<evidence type="ECO:0000256" key="2">
    <source>
        <dbReference type="ARBA" id="ARBA00022583"/>
    </source>
</evidence>
<evidence type="ECO:0000313" key="11">
    <source>
        <dbReference type="Proteomes" id="UP001177023"/>
    </source>
</evidence>
<gene>
    <name evidence="10" type="ORF">MSPICULIGERA_LOCUS24712</name>
</gene>
<feature type="compositionally biased region" description="Polar residues" evidence="7">
    <location>
        <begin position="329"/>
        <end position="352"/>
    </location>
</feature>
<dbReference type="PANTHER" id="PTHR23065">
    <property type="entry name" value="PROLINE-SERINE-THREONINE PHOSPHATASE INTERACTING PROTEIN 1"/>
    <property type="match status" value="1"/>
</dbReference>
<dbReference type="Pfam" id="PF10291">
    <property type="entry name" value="muHD"/>
    <property type="match status" value="1"/>
</dbReference>
<feature type="region of interest" description="Disordered" evidence="7">
    <location>
        <begin position="597"/>
        <end position="616"/>
    </location>
</feature>
<evidence type="ECO:0000259" key="9">
    <source>
        <dbReference type="PROSITE" id="PS51741"/>
    </source>
</evidence>
<dbReference type="Gene3D" id="1.20.1270.60">
    <property type="entry name" value="Arfaptin homology (AH) domain/BAR domain"/>
    <property type="match status" value="1"/>
</dbReference>
<feature type="compositionally biased region" description="Polar residues" evidence="7">
    <location>
        <begin position="289"/>
        <end position="305"/>
    </location>
</feature>
<dbReference type="Pfam" id="PF22699">
    <property type="entry name" value="GMIP-like_FCH"/>
    <property type="match status" value="1"/>
</dbReference>
<feature type="coiled-coil region" evidence="6">
    <location>
        <begin position="97"/>
        <end position="203"/>
    </location>
</feature>
<keyword evidence="4" id="KW-0168">Coated pit</keyword>
<comment type="subcellular location">
    <subcellularLocation>
        <location evidence="1">Membrane</location>
        <location evidence="1">Clathrin-coated pit</location>
        <topology evidence="1">Peripheral membrane protein</topology>
        <orientation evidence="1">Cytoplasmic side</orientation>
    </subcellularLocation>
</comment>
<dbReference type="Proteomes" id="UP001177023">
    <property type="component" value="Unassembled WGS sequence"/>
</dbReference>
<evidence type="ECO:0000259" key="8">
    <source>
        <dbReference type="PROSITE" id="PS51072"/>
    </source>
</evidence>
<name>A0AA36DIE7_9BILA</name>
<evidence type="ECO:0000256" key="7">
    <source>
        <dbReference type="SAM" id="MobiDB-lite"/>
    </source>
</evidence>
<dbReference type="GO" id="GO:0005905">
    <property type="term" value="C:clathrin-coated pit"/>
    <property type="evidence" value="ECO:0007669"/>
    <property type="project" value="UniProtKB-SubCell"/>
</dbReference>
<dbReference type="GO" id="GO:0005886">
    <property type="term" value="C:plasma membrane"/>
    <property type="evidence" value="ECO:0007669"/>
    <property type="project" value="TreeGrafter"/>
</dbReference>
<dbReference type="InterPro" id="IPR054713">
    <property type="entry name" value="GMIP/FCHO2-like_FCH"/>
</dbReference>
<reference evidence="10" key="1">
    <citation type="submission" date="2023-06" db="EMBL/GenBank/DDBJ databases">
        <authorList>
            <person name="Delattre M."/>
        </authorList>
    </citation>
    <scope>NUCLEOTIDE SEQUENCE</scope>
    <source>
        <strain evidence="10">AF72</strain>
    </source>
</reference>
<feature type="compositionally biased region" description="Basic and acidic residues" evidence="7">
    <location>
        <begin position="466"/>
        <end position="475"/>
    </location>
</feature>
<feature type="region of interest" description="Disordered" evidence="7">
    <location>
        <begin position="277"/>
        <end position="307"/>
    </location>
</feature>
<evidence type="ECO:0000256" key="5">
    <source>
        <dbReference type="PROSITE-ProRule" id="PRU01077"/>
    </source>
</evidence>
<dbReference type="InterPro" id="IPR027267">
    <property type="entry name" value="AH/BAR_dom_sf"/>
</dbReference>
<dbReference type="InterPro" id="IPR028565">
    <property type="entry name" value="MHD"/>
</dbReference>
<dbReference type="PROSITE" id="PS51741">
    <property type="entry name" value="F_BAR"/>
    <property type="match status" value="1"/>
</dbReference>
<organism evidence="10 11">
    <name type="scientific">Mesorhabditis spiculigera</name>
    <dbReference type="NCBI Taxonomy" id="96644"/>
    <lineage>
        <taxon>Eukaryota</taxon>
        <taxon>Metazoa</taxon>
        <taxon>Ecdysozoa</taxon>
        <taxon>Nematoda</taxon>
        <taxon>Chromadorea</taxon>
        <taxon>Rhabditida</taxon>
        <taxon>Rhabditina</taxon>
        <taxon>Rhabditomorpha</taxon>
        <taxon>Rhabditoidea</taxon>
        <taxon>Rhabditidae</taxon>
        <taxon>Mesorhabditinae</taxon>
        <taxon>Mesorhabditis</taxon>
    </lineage>
</organism>
<keyword evidence="4" id="KW-0472">Membrane</keyword>
<dbReference type="GO" id="GO:0048268">
    <property type="term" value="P:clathrin coat assembly"/>
    <property type="evidence" value="ECO:0007669"/>
    <property type="project" value="TreeGrafter"/>
</dbReference>